<gene>
    <name evidence="1" type="ORF">SPAR_36556</name>
</gene>
<accession>A0A1R1S861</accession>
<evidence type="ECO:0000313" key="1">
    <source>
        <dbReference type="EMBL" id="OMI34413.1"/>
    </source>
</evidence>
<dbReference type="GeneID" id="96746667"/>
<reference evidence="1 2" key="1">
    <citation type="submission" date="2013-05" db="EMBL/GenBank/DDBJ databases">
        <title>Genome sequence of Streptomyces sparsogenes DSM 40356.</title>
        <authorList>
            <person name="Coyne S."/>
            <person name="Seebeck F.P."/>
        </authorList>
    </citation>
    <scope>NUCLEOTIDE SEQUENCE [LARGE SCALE GENOMIC DNA]</scope>
    <source>
        <strain evidence="1 2">DSM 40356</strain>
    </source>
</reference>
<organism evidence="1 2">
    <name type="scientific">Streptomyces sparsogenes DSM 40356</name>
    <dbReference type="NCBI Taxonomy" id="1331668"/>
    <lineage>
        <taxon>Bacteria</taxon>
        <taxon>Bacillati</taxon>
        <taxon>Actinomycetota</taxon>
        <taxon>Actinomycetes</taxon>
        <taxon>Kitasatosporales</taxon>
        <taxon>Streptomycetaceae</taxon>
        <taxon>Streptomyces</taxon>
    </lineage>
</organism>
<name>A0A1R1S861_9ACTN</name>
<evidence type="ECO:0000313" key="2">
    <source>
        <dbReference type="Proteomes" id="UP000186168"/>
    </source>
</evidence>
<dbReference type="AlphaFoldDB" id="A0A1R1S861"/>
<dbReference type="RefSeq" id="WP_065966586.1">
    <property type="nucleotide sequence ID" value="NZ_ASQP01000469.1"/>
</dbReference>
<proteinExistence type="predicted"/>
<protein>
    <submittedName>
        <fullName evidence="1">Uncharacterized protein</fullName>
    </submittedName>
</protein>
<dbReference type="STRING" id="67365.GCA_001704635_01731"/>
<keyword evidence="2" id="KW-1185">Reference proteome</keyword>
<dbReference type="EMBL" id="ASQP01000469">
    <property type="protein sequence ID" value="OMI34413.1"/>
    <property type="molecule type" value="Genomic_DNA"/>
</dbReference>
<comment type="caution">
    <text evidence="1">The sequence shown here is derived from an EMBL/GenBank/DDBJ whole genome shotgun (WGS) entry which is preliminary data.</text>
</comment>
<dbReference type="Proteomes" id="UP000186168">
    <property type="component" value="Unassembled WGS sequence"/>
</dbReference>
<sequence length="70" mass="7552">MLLVFCSVGIVACLACMYLIQRLHLAHRTTVFTCPVKDCGVSIVARGSSEAELGRLRDLAGDHSKHGPRA</sequence>